<feature type="domain" description="RNA polymerase sigma-70 region 2" evidence="7">
    <location>
        <begin position="26"/>
        <end position="92"/>
    </location>
</feature>
<reference evidence="9 10" key="1">
    <citation type="submission" date="2019-08" db="EMBL/GenBank/DDBJ databases">
        <title>In-depth cultivation of the pig gut microbiome towards novel bacterial diversity and tailored functional studies.</title>
        <authorList>
            <person name="Wylensek D."/>
            <person name="Hitch T.C.A."/>
            <person name="Clavel T."/>
        </authorList>
    </citation>
    <scope>NUCLEOTIDE SEQUENCE [LARGE SCALE GENOMIC DNA]</scope>
    <source>
        <strain evidence="9 10">MUC/MUC-530-WT-4D</strain>
    </source>
</reference>
<keyword evidence="3" id="KW-0731">Sigma factor</keyword>
<dbReference type="InterPro" id="IPR013325">
    <property type="entry name" value="RNA_pol_sigma_r2"/>
</dbReference>
<keyword evidence="2" id="KW-0805">Transcription regulation</keyword>
<dbReference type="Gene3D" id="1.10.1740.10">
    <property type="match status" value="1"/>
</dbReference>
<dbReference type="InterPro" id="IPR013249">
    <property type="entry name" value="RNA_pol_sigma70_r4_t2"/>
</dbReference>
<dbReference type="CDD" id="cd06171">
    <property type="entry name" value="Sigma70_r4"/>
    <property type="match status" value="1"/>
</dbReference>
<evidence type="ECO:0000313" key="9">
    <source>
        <dbReference type="EMBL" id="MST74762.1"/>
    </source>
</evidence>
<feature type="compositionally biased region" description="Low complexity" evidence="6">
    <location>
        <begin position="262"/>
        <end position="271"/>
    </location>
</feature>
<dbReference type="InterPro" id="IPR013324">
    <property type="entry name" value="RNA_pol_sigma_r3/r4-like"/>
</dbReference>
<evidence type="ECO:0000256" key="1">
    <source>
        <dbReference type="ARBA" id="ARBA00010641"/>
    </source>
</evidence>
<dbReference type="AlphaFoldDB" id="A0A6L5YS39"/>
<accession>A0A6L5YS39</accession>
<organism evidence="9 10">
    <name type="scientific">Roseburia porci</name>
    <dbReference type="NCBI Taxonomy" id="2605790"/>
    <lineage>
        <taxon>Bacteria</taxon>
        <taxon>Bacillati</taxon>
        <taxon>Bacillota</taxon>
        <taxon>Clostridia</taxon>
        <taxon>Lachnospirales</taxon>
        <taxon>Lachnospiraceae</taxon>
        <taxon>Roseburia</taxon>
    </lineage>
</organism>
<dbReference type="GO" id="GO:0006352">
    <property type="term" value="P:DNA-templated transcription initiation"/>
    <property type="evidence" value="ECO:0007669"/>
    <property type="project" value="InterPro"/>
</dbReference>
<feature type="compositionally biased region" description="Acidic residues" evidence="6">
    <location>
        <begin position="350"/>
        <end position="359"/>
    </location>
</feature>
<dbReference type="Pfam" id="PF04542">
    <property type="entry name" value="Sigma70_r2"/>
    <property type="match status" value="1"/>
</dbReference>
<dbReference type="Proteomes" id="UP000474024">
    <property type="component" value="Unassembled WGS sequence"/>
</dbReference>
<gene>
    <name evidence="9" type="ORF">FYJ75_06870</name>
</gene>
<feature type="compositionally biased region" description="Basic and acidic residues" evidence="6">
    <location>
        <begin position="316"/>
        <end position="349"/>
    </location>
</feature>
<evidence type="ECO:0000259" key="7">
    <source>
        <dbReference type="Pfam" id="PF04542"/>
    </source>
</evidence>
<protein>
    <submittedName>
        <fullName evidence="9">RNA polymerase sigma factor</fullName>
    </submittedName>
</protein>
<dbReference type="Gene3D" id="1.10.10.10">
    <property type="entry name" value="Winged helix-like DNA-binding domain superfamily/Winged helix DNA-binding domain"/>
    <property type="match status" value="1"/>
</dbReference>
<feature type="region of interest" description="Disordered" evidence="6">
    <location>
        <begin position="316"/>
        <end position="359"/>
    </location>
</feature>
<evidence type="ECO:0000256" key="3">
    <source>
        <dbReference type="ARBA" id="ARBA00023082"/>
    </source>
</evidence>
<evidence type="ECO:0000313" key="10">
    <source>
        <dbReference type="Proteomes" id="UP000474024"/>
    </source>
</evidence>
<dbReference type="GO" id="GO:0016987">
    <property type="term" value="F:sigma factor activity"/>
    <property type="evidence" value="ECO:0007669"/>
    <property type="project" value="UniProtKB-KW"/>
</dbReference>
<dbReference type="NCBIfam" id="TIGR02937">
    <property type="entry name" value="sigma70-ECF"/>
    <property type="match status" value="1"/>
</dbReference>
<evidence type="ECO:0000256" key="5">
    <source>
        <dbReference type="ARBA" id="ARBA00023163"/>
    </source>
</evidence>
<dbReference type="Pfam" id="PF08281">
    <property type="entry name" value="Sigma70_r4_2"/>
    <property type="match status" value="1"/>
</dbReference>
<evidence type="ECO:0000256" key="2">
    <source>
        <dbReference type="ARBA" id="ARBA00023015"/>
    </source>
</evidence>
<feature type="region of interest" description="Disordered" evidence="6">
    <location>
        <begin position="232"/>
        <end position="271"/>
    </location>
</feature>
<comment type="caution">
    <text evidence="9">The sequence shown here is derived from an EMBL/GenBank/DDBJ whole genome shotgun (WGS) entry which is preliminary data.</text>
</comment>
<dbReference type="InterPro" id="IPR039425">
    <property type="entry name" value="RNA_pol_sigma-70-like"/>
</dbReference>
<dbReference type="SUPFAM" id="SSF88946">
    <property type="entry name" value="Sigma2 domain of RNA polymerase sigma factors"/>
    <property type="match status" value="1"/>
</dbReference>
<name>A0A6L5YS39_9FIRM</name>
<feature type="domain" description="RNA polymerase sigma factor 70 region 4 type 2" evidence="8">
    <location>
        <begin position="132"/>
        <end position="183"/>
    </location>
</feature>
<dbReference type="InterPro" id="IPR007627">
    <property type="entry name" value="RNA_pol_sigma70_r2"/>
</dbReference>
<sequence length="541" mass="60030">MGGQRMNWTEAVKLAKEGDNRGYDFLYTQTYQKNYYVALRYMKQEDAAMDVLQDAYIKAFNNLSQLQNPEKFQGWMARIVATKALDELKKTKVSLFSQVNTEDEEISMEELLEDQRIDTRPDLVIDQGETKRLVQEMIDSLSEEQKICIMMFYVEELSVKEIAETLQVSENTVKSRLKYGRKNIEGKVLELEKKGTKLYSLAPIAFFLYLLRKDVMVTQAADLPFSAQFRQADAPSGHDRPNGSNPDAGSPSGGKPDAGVPKAGSGSAGTAGKAVLTKTSALSAKKIIIGVVMALAVGGGVASGVGLAKSNANADKVQEQAEEEHTSRKDRDTDKKKEEVSEEVIRETETTEPEIQDTDQEWKDEYAALVDSMPEAGNGYTLLDVEGSDVPVLVVREGIFEISPTYTYLEETIQNPSLVEITEDSRVYKGYCAIQLYVYNKQTKTAEQITSAKGDGVYPALLDQYMDAFYLTYLPEERLIVGDLVGSSAANESYSVDVANASLKAVESYTDEQQIDALPKKDVIGYRTFDQALENIDAVLQ</sequence>
<evidence type="ECO:0000259" key="8">
    <source>
        <dbReference type="Pfam" id="PF08281"/>
    </source>
</evidence>
<dbReference type="InterPro" id="IPR036388">
    <property type="entry name" value="WH-like_DNA-bd_sf"/>
</dbReference>
<keyword evidence="10" id="KW-1185">Reference proteome</keyword>
<dbReference type="EMBL" id="VUNI01000009">
    <property type="protein sequence ID" value="MST74762.1"/>
    <property type="molecule type" value="Genomic_DNA"/>
</dbReference>
<dbReference type="PANTHER" id="PTHR43133:SF8">
    <property type="entry name" value="RNA POLYMERASE SIGMA FACTOR HI_1459-RELATED"/>
    <property type="match status" value="1"/>
</dbReference>
<proteinExistence type="inferred from homology"/>
<evidence type="ECO:0000256" key="6">
    <source>
        <dbReference type="SAM" id="MobiDB-lite"/>
    </source>
</evidence>
<keyword evidence="5" id="KW-0804">Transcription</keyword>
<evidence type="ECO:0000256" key="4">
    <source>
        <dbReference type="ARBA" id="ARBA00023125"/>
    </source>
</evidence>
<dbReference type="GO" id="GO:0003677">
    <property type="term" value="F:DNA binding"/>
    <property type="evidence" value="ECO:0007669"/>
    <property type="project" value="UniProtKB-KW"/>
</dbReference>
<dbReference type="SUPFAM" id="SSF88659">
    <property type="entry name" value="Sigma3 and sigma4 domains of RNA polymerase sigma factors"/>
    <property type="match status" value="1"/>
</dbReference>
<dbReference type="InterPro" id="IPR014284">
    <property type="entry name" value="RNA_pol_sigma-70_dom"/>
</dbReference>
<comment type="similarity">
    <text evidence="1">Belongs to the sigma-70 factor family. ECF subfamily.</text>
</comment>
<keyword evidence="4" id="KW-0238">DNA-binding</keyword>
<dbReference type="PANTHER" id="PTHR43133">
    <property type="entry name" value="RNA POLYMERASE ECF-TYPE SIGMA FACTO"/>
    <property type="match status" value="1"/>
</dbReference>